<feature type="non-terminal residue" evidence="5">
    <location>
        <position position="85"/>
    </location>
</feature>
<reference evidence="5" key="1">
    <citation type="journal article" date="2019" name="Sci. Rep.">
        <title>Draft genome of Tanacetum cinerariifolium, the natural source of mosquito coil.</title>
        <authorList>
            <person name="Yamashiro T."/>
            <person name="Shiraishi A."/>
            <person name="Satake H."/>
            <person name="Nakayama K."/>
        </authorList>
    </citation>
    <scope>NUCLEOTIDE SEQUENCE</scope>
</reference>
<evidence type="ECO:0000256" key="2">
    <source>
        <dbReference type="ARBA" id="ARBA00023204"/>
    </source>
</evidence>
<sequence>QQDQLGLTAKSPRWAIAYKFPAAAARTELLRIEYNVGRTGAVTPVAHLTPVPLAGTIVKRASVHNANQIALLDLRIGDMVFVEKG</sequence>
<comment type="caution">
    <text evidence="5">The sequence shown here is derived from an EMBL/GenBank/DDBJ whole genome shotgun (WGS) entry which is preliminary data.</text>
</comment>
<evidence type="ECO:0000256" key="1">
    <source>
        <dbReference type="ARBA" id="ARBA00022763"/>
    </source>
</evidence>
<organism evidence="5">
    <name type="scientific">Tanacetum cinerariifolium</name>
    <name type="common">Dalmatian daisy</name>
    <name type="synonym">Chrysanthemum cinerariifolium</name>
    <dbReference type="NCBI Taxonomy" id="118510"/>
    <lineage>
        <taxon>Eukaryota</taxon>
        <taxon>Viridiplantae</taxon>
        <taxon>Streptophyta</taxon>
        <taxon>Embryophyta</taxon>
        <taxon>Tracheophyta</taxon>
        <taxon>Spermatophyta</taxon>
        <taxon>Magnoliopsida</taxon>
        <taxon>eudicotyledons</taxon>
        <taxon>Gunneridae</taxon>
        <taxon>Pentapetalae</taxon>
        <taxon>asterids</taxon>
        <taxon>campanulids</taxon>
        <taxon>Asterales</taxon>
        <taxon>Asteraceae</taxon>
        <taxon>Asteroideae</taxon>
        <taxon>Anthemideae</taxon>
        <taxon>Anthemidinae</taxon>
        <taxon>Tanacetum</taxon>
    </lineage>
</organism>
<gene>
    <name evidence="5" type="ORF">Tci_927478</name>
</gene>
<protein>
    <submittedName>
        <fullName evidence="5">Uncharacterized protein</fullName>
    </submittedName>
</protein>
<dbReference type="Gene3D" id="2.40.50.140">
    <property type="entry name" value="Nucleic acid-binding proteins"/>
    <property type="match status" value="1"/>
</dbReference>
<dbReference type="GO" id="GO:0006281">
    <property type="term" value="P:DNA repair"/>
    <property type="evidence" value="ECO:0007669"/>
    <property type="project" value="UniProtKB-KW"/>
</dbReference>
<dbReference type="SUPFAM" id="SSF56091">
    <property type="entry name" value="DNA ligase/mRNA capping enzyme, catalytic domain"/>
    <property type="match status" value="1"/>
</dbReference>
<proteinExistence type="predicted"/>
<name>A0A699X7I3_TANCI</name>
<evidence type="ECO:0000259" key="3">
    <source>
        <dbReference type="Pfam" id="PF01653"/>
    </source>
</evidence>
<dbReference type="GO" id="GO:0006260">
    <property type="term" value="P:DNA replication"/>
    <property type="evidence" value="ECO:0007669"/>
    <property type="project" value="InterPro"/>
</dbReference>
<accession>A0A699X7I3</accession>
<feature type="domain" description="NAD-dependent DNA ligase adenylation" evidence="3">
    <location>
        <begin position="2"/>
        <end position="22"/>
    </location>
</feature>
<dbReference type="PROSITE" id="PS01056">
    <property type="entry name" value="DNA_LIGASE_N2"/>
    <property type="match status" value="1"/>
</dbReference>
<dbReference type="AlphaFoldDB" id="A0A699X7I3"/>
<dbReference type="InterPro" id="IPR033136">
    <property type="entry name" value="DNA_ligase_CS"/>
</dbReference>
<feature type="non-terminal residue" evidence="5">
    <location>
        <position position="1"/>
    </location>
</feature>
<dbReference type="InterPro" id="IPR012340">
    <property type="entry name" value="NA-bd_OB-fold"/>
</dbReference>
<dbReference type="InterPro" id="IPR013839">
    <property type="entry name" value="DNAligase_adenylation"/>
</dbReference>
<dbReference type="InterPro" id="IPR004150">
    <property type="entry name" value="NAD_DNA_ligase_OB"/>
</dbReference>
<keyword evidence="1" id="KW-0227">DNA damage</keyword>
<feature type="domain" description="NAD-dependent DNA ligase OB-fold" evidence="4">
    <location>
        <begin position="27"/>
        <end position="84"/>
    </location>
</feature>
<dbReference type="Gene3D" id="3.30.1490.70">
    <property type="match status" value="1"/>
</dbReference>
<dbReference type="EMBL" id="BKCJ011818845">
    <property type="protein sequence ID" value="GFD55509.1"/>
    <property type="molecule type" value="Genomic_DNA"/>
</dbReference>
<evidence type="ECO:0000259" key="4">
    <source>
        <dbReference type="Pfam" id="PF03120"/>
    </source>
</evidence>
<dbReference type="Pfam" id="PF01653">
    <property type="entry name" value="DNA_ligase_aden"/>
    <property type="match status" value="1"/>
</dbReference>
<evidence type="ECO:0000313" key="5">
    <source>
        <dbReference type="EMBL" id="GFD55509.1"/>
    </source>
</evidence>
<dbReference type="GO" id="GO:0003911">
    <property type="term" value="F:DNA ligase (NAD+) activity"/>
    <property type="evidence" value="ECO:0007669"/>
    <property type="project" value="UniProtKB-EC"/>
</dbReference>
<dbReference type="Pfam" id="PF03120">
    <property type="entry name" value="OB_DNA_ligase"/>
    <property type="match status" value="1"/>
</dbReference>
<keyword evidence="2" id="KW-0234">DNA repair</keyword>
<dbReference type="SUPFAM" id="SSF50249">
    <property type="entry name" value="Nucleic acid-binding proteins"/>
    <property type="match status" value="1"/>
</dbReference>